<dbReference type="PROSITE" id="PS51898">
    <property type="entry name" value="TYR_RECOMBINASE"/>
    <property type="match status" value="1"/>
</dbReference>
<evidence type="ECO:0000259" key="2">
    <source>
        <dbReference type="PROSITE" id="PS51898"/>
    </source>
</evidence>
<dbReference type="Pfam" id="PF00589">
    <property type="entry name" value="Phage_integrase"/>
    <property type="match status" value="1"/>
</dbReference>
<reference evidence="3" key="1">
    <citation type="submission" date="2022-08" db="EMBL/GenBank/DDBJ databases">
        <title>Complete Genome Sequences of 2 Bosea sp. soil isolates.</title>
        <authorList>
            <person name="Alvarez Arevalo M."/>
            <person name="Sterndorff E.B."/>
            <person name="Faurdal D."/>
            <person name="Joergensen T.S."/>
            <person name="Weber T."/>
        </authorList>
    </citation>
    <scope>NUCLEOTIDE SEQUENCE</scope>
    <source>
        <strain evidence="3">NBC_00436</strain>
    </source>
</reference>
<keyword evidence="1" id="KW-0233">DNA recombination</keyword>
<organism evidence="3">
    <name type="scientific">Bosea sp. NBC_00436</name>
    <dbReference type="NCBI Taxonomy" id="2969620"/>
    <lineage>
        <taxon>Bacteria</taxon>
        <taxon>Pseudomonadati</taxon>
        <taxon>Pseudomonadota</taxon>
        <taxon>Alphaproteobacteria</taxon>
        <taxon>Hyphomicrobiales</taxon>
        <taxon>Boseaceae</taxon>
        <taxon>Bosea</taxon>
    </lineage>
</organism>
<proteinExistence type="predicted"/>
<dbReference type="SUPFAM" id="SSF56349">
    <property type="entry name" value="DNA breaking-rejoining enzymes"/>
    <property type="match status" value="1"/>
</dbReference>
<dbReference type="InterPro" id="IPR013762">
    <property type="entry name" value="Integrase-like_cat_sf"/>
</dbReference>
<evidence type="ECO:0000256" key="1">
    <source>
        <dbReference type="ARBA" id="ARBA00023172"/>
    </source>
</evidence>
<dbReference type="InterPro" id="IPR002104">
    <property type="entry name" value="Integrase_catalytic"/>
</dbReference>
<dbReference type="GO" id="GO:0003677">
    <property type="term" value="F:DNA binding"/>
    <property type="evidence" value="ECO:0007669"/>
    <property type="project" value="InterPro"/>
</dbReference>
<dbReference type="GO" id="GO:0006310">
    <property type="term" value="P:DNA recombination"/>
    <property type="evidence" value="ECO:0007669"/>
    <property type="project" value="UniProtKB-KW"/>
</dbReference>
<sequence length="287" mass="31411">MFNTSTDRNLGYVVQCLGDAIVVELTRSDAGRFRDFLIAKKLTTSSIRRVFATVRAAVNLTISEHGLPCPNPFSRTFLPEVGIRTVRPPVPDNVMRSVQATCLDMDDDKRLLIALISDTGLRLAEALGLQKADLKLSSTTPHIMVRAHPWRSLKTASSTREVPLVGASLAAAQRLVAVTNSRLLFPRYATLTDVSANSASASLNNWLRSRLPAGCVIHSFRHSLRDRLRAAECPADIVDAIGGWTTQGVGHKYGVGYSLEVKHRWMKQIELHSTPAENVGNACTPDT</sequence>
<feature type="domain" description="Tyr recombinase" evidence="2">
    <location>
        <begin position="87"/>
        <end position="266"/>
    </location>
</feature>
<gene>
    <name evidence="3" type="ORF">NWE54_18120</name>
</gene>
<dbReference type="InterPro" id="IPR011010">
    <property type="entry name" value="DNA_brk_join_enz"/>
</dbReference>
<dbReference type="Gene3D" id="1.10.443.10">
    <property type="entry name" value="Intergrase catalytic core"/>
    <property type="match status" value="1"/>
</dbReference>
<dbReference type="GO" id="GO:0015074">
    <property type="term" value="P:DNA integration"/>
    <property type="evidence" value="ECO:0007669"/>
    <property type="project" value="InterPro"/>
</dbReference>
<name>A0A9E7ZTC2_9HYPH</name>
<dbReference type="EMBL" id="CP102774">
    <property type="protein sequence ID" value="UZF85726.1"/>
    <property type="molecule type" value="Genomic_DNA"/>
</dbReference>
<accession>A0A9E7ZTC2</accession>
<protein>
    <submittedName>
        <fullName evidence="3">Tyrosine-type recombinase/integrase</fullName>
    </submittedName>
</protein>
<dbReference type="AlphaFoldDB" id="A0A9E7ZTC2"/>
<evidence type="ECO:0000313" key="3">
    <source>
        <dbReference type="EMBL" id="UZF85726.1"/>
    </source>
</evidence>